<reference evidence="2 3" key="1">
    <citation type="journal article" date="2019" name="Nat. Med.">
        <title>A library of human gut bacterial isolates paired with longitudinal multiomics data enables mechanistic microbiome research.</title>
        <authorList>
            <person name="Poyet M."/>
            <person name="Groussin M."/>
            <person name="Gibbons S.M."/>
            <person name="Avila-Pacheco J."/>
            <person name="Jiang X."/>
            <person name="Kearney S.M."/>
            <person name="Perrotta A.R."/>
            <person name="Berdy B."/>
            <person name="Zhao S."/>
            <person name="Lieberman T.D."/>
            <person name="Swanson P.K."/>
            <person name="Smith M."/>
            <person name="Roesemann S."/>
            <person name="Alexander J.E."/>
            <person name="Rich S.A."/>
            <person name="Livny J."/>
            <person name="Vlamakis H."/>
            <person name="Clish C."/>
            <person name="Bullock K."/>
            <person name="Deik A."/>
            <person name="Scott J."/>
            <person name="Pierce K.A."/>
            <person name="Xavier R.J."/>
            <person name="Alm E.J."/>
        </authorList>
    </citation>
    <scope>NUCLEOTIDE SEQUENCE [LARGE SCALE GENOMIC DNA]</scope>
    <source>
        <strain evidence="2 3">BIOML-A74</strain>
    </source>
</reference>
<evidence type="ECO:0000313" key="3">
    <source>
        <dbReference type="Proteomes" id="UP000435059"/>
    </source>
</evidence>
<keyword evidence="3" id="KW-1185">Reference proteome</keyword>
<dbReference type="EMBL" id="WDES01000043">
    <property type="protein sequence ID" value="KAB6083263.1"/>
    <property type="molecule type" value="Genomic_DNA"/>
</dbReference>
<name>A0A7J5NXW9_9BACE</name>
<protein>
    <submittedName>
        <fullName evidence="2">Uncharacterized protein</fullName>
    </submittedName>
</protein>
<evidence type="ECO:0000313" key="2">
    <source>
        <dbReference type="EMBL" id="KAB6083263.1"/>
    </source>
</evidence>
<sequence length="168" mass="19144">MDFIVCCIMSSVNWADWVSIIVDIITGCVIAWILAAVVPKKMNDDRALKDFYINELKTIKDEYNDLCKVIALGKSNSIMIKETFKQLSMKLSDIERSINKQLRTDVNVNAFLTRTQTLVTGTEEINNQYDSDNIVFSPSTRNRIFECQDIFNKNMISAISSANSANRR</sequence>
<evidence type="ECO:0000256" key="1">
    <source>
        <dbReference type="SAM" id="Phobius"/>
    </source>
</evidence>
<organism evidence="2 3">
    <name type="scientific">Bacteroides xylanisolvens</name>
    <dbReference type="NCBI Taxonomy" id="371601"/>
    <lineage>
        <taxon>Bacteria</taxon>
        <taxon>Pseudomonadati</taxon>
        <taxon>Bacteroidota</taxon>
        <taxon>Bacteroidia</taxon>
        <taxon>Bacteroidales</taxon>
        <taxon>Bacteroidaceae</taxon>
        <taxon>Bacteroides</taxon>
    </lineage>
</organism>
<feature type="transmembrane region" description="Helical" evidence="1">
    <location>
        <begin position="17"/>
        <end position="38"/>
    </location>
</feature>
<keyword evidence="1" id="KW-0472">Membrane</keyword>
<keyword evidence="1" id="KW-1133">Transmembrane helix</keyword>
<comment type="caution">
    <text evidence="2">The sequence shown here is derived from an EMBL/GenBank/DDBJ whole genome shotgun (WGS) entry which is preliminary data.</text>
</comment>
<dbReference type="Proteomes" id="UP000435059">
    <property type="component" value="Unassembled WGS sequence"/>
</dbReference>
<gene>
    <name evidence="2" type="ORF">GA574_20470</name>
</gene>
<dbReference type="RefSeq" id="WP_147337308.1">
    <property type="nucleotide sequence ID" value="NZ_CP103094.1"/>
</dbReference>
<dbReference type="AlphaFoldDB" id="A0A7J5NXW9"/>
<accession>A0A7J5NXW9</accession>
<proteinExistence type="predicted"/>
<keyword evidence="1" id="KW-0812">Transmembrane</keyword>